<accession>A0ABP8CYH1</accession>
<dbReference type="Proteomes" id="UP001501682">
    <property type="component" value="Unassembled WGS sequence"/>
</dbReference>
<gene>
    <name evidence="1" type="ORF">GCM10022292_25580</name>
</gene>
<evidence type="ECO:0000313" key="1">
    <source>
        <dbReference type="EMBL" id="GAA4244946.1"/>
    </source>
</evidence>
<name>A0ABP8CYH1_9FLAO</name>
<evidence type="ECO:0000313" key="2">
    <source>
        <dbReference type="Proteomes" id="UP001501682"/>
    </source>
</evidence>
<organism evidence="1 2">
    <name type="scientific">Winogradskyella damuponensis</name>
    <dbReference type="NCBI Taxonomy" id="943939"/>
    <lineage>
        <taxon>Bacteria</taxon>
        <taxon>Pseudomonadati</taxon>
        <taxon>Bacteroidota</taxon>
        <taxon>Flavobacteriia</taxon>
        <taxon>Flavobacteriales</taxon>
        <taxon>Flavobacteriaceae</taxon>
        <taxon>Winogradskyella</taxon>
    </lineage>
</organism>
<dbReference type="EMBL" id="BAABCB010000022">
    <property type="protein sequence ID" value="GAA4244946.1"/>
    <property type="molecule type" value="Genomic_DNA"/>
</dbReference>
<reference evidence="2" key="1">
    <citation type="journal article" date="2019" name="Int. J. Syst. Evol. Microbiol.">
        <title>The Global Catalogue of Microorganisms (GCM) 10K type strain sequencing project: providing services to taxonomists for standard genome sequencing and annotation.</title>
        <authorList>
            <consortium name="The Broad Institute Genomics Platform"/>
            <consortium name="The Broad Institute Genome Sequencing Center for Infectious Disease"/>
            <person name="Wu L."/>
            <person name="Ma J."/>
        </authorList>
    </citation>
    <scope>NUCLEOTIDE SEQUENCE [LARGE SCALE GENOMIC DNA]</scope>
    <source>
        <strain evidence="2">JCM 17633</strain>
    </source>
</reference>
<protein>
    <submittedName>
        <fullName evidence="1">Uncharacterized protein</fullName>
    </submittedName>
</protein>
<proteinExistence type="predicted"/>
<comment type="caution">
    <text evidence="1">The sequence shown here is derived from an EMBL/GenBank/DDBJ whole genome shotgun (WGS) entry which is preliminary data.</text>
</comment>
<sequence>MIIHGVVTRFFMSDVVDNSNVLNSNKKSLEIYAKSLDEYHNLNKYSISESGTIDKGLSHSYIILLLKIDLLSKNPVLKDLHSYFGL</sequence>
<keyword evidence="2" id="KW-1185">Reference proteome</keyword>